<organism evidence="1 2">
    <name type="scientific">Bizionia paragorgiae</name>
    <dbReference type="NCBI Taxonomy" id="283786"/>
    <lineage>
        <taxon>Bacteria</taxon>
        <taxon>Pseudomonadati</taxon>
        <taxon>Bacteroidota</taxon>
        <taxon>Flavobacteriia</taxon>
        <taxon>Flavobacteriales</taxon>
        <taxon>Flavobacteriaceae</taxon>
        <taxon>Bizionia</taxon>
    </lineage>
</organism>
<dbReference type="OrthoDB" id="277629at2"/>
<keyword evidence="2" id="KW-1185">Reference proteome</keyword>
<dbReference type="AlphaFoldDB" id="A0A1H3X214"/>
<dbReference type="RefSeq" id="WP_092132663.1">
    <property type="nucleotide sequence ID" value="NZ_FNQK01000004.1"/>
</dbReference>
<proteinExistence type="predicted"/>
<accession>A0A1H3X214</accession>
<dbReference type="STRING" id="283786.SAMN04487990_10484"/>
<name>A0A1H3X214_BIZPA</name>
<reference evidence="1 2" key="1">
    <citation type="submission" date="2016-10" db="EMBL/GenBank/DDBJ databases">
        <authorList>
            <person name="de Groot N.N."/>
        </authorList>
    </citation>
    <scope>NUCLEOTIDE SEQUENCE [LARGE SCALE GENOMIC DNA]</scope>
    <source>
        <strain evidence="1 2">DSM 23842</strain>
    </source>
</reference>
<evidence type="ECO:0000313" key="2">
    <source>
        <dbReference type="Proteomes" id="UP000198846"/>
    </source>
</evidence>
<dbReference type="PROSITE" id="PS51257">
    <property type="entry name" value="PROKAR_LIPOPROTEIN"/>
    <property type="match status" value="1"/>
</dbReference>
<dbReference type="EMBL" id="FNQK01000004">
    <property type="protein sequence ID" value="SDZ92674.1"/>
    <property type="molecule type" value="Genomic_DNA"/>
</dbReference>
<gene>
    <name evidence="1" type="ORF">SAMN04487990_10484</name>
</gene>
<dbReference type="Proteomes" id="UP000198846">
    <property type="component" value="Unassembled WGS sequence"/>
</dbReference>
<protein>
    <submittedName>
        <fullName evidence="1">Uncharacterized protein</fullName>
    </submittedName>
</protein>
<dbReference type="SUPFAM" id="SSF159501">
    <property type="entry name" value="EreA/ChaN-like"/>
    <property type="match status" value="1"/>
</dbReference>
<evidence type="ECO:0000313" key="1">
    <source>
        <dbReference type="EMBL" id="SDZ92674.1"/>
    </source>
</evidence>
<sequence>MKTQILSTLLLLTLCGCAPKISEHFEQNRYVRNYSLHIVNADLQLYFKSPADITYTTDKKELQEIIRQQPFKLKDPVLVYGKTDDPPYDVFVTVSQNKAHQYPQDLIVFDTLIQKNRLQFIGRPRVTNARKSLAIDLEQMFKSVELGPGYRKDISTVMDVVKKHENSNKFYAVLNEIQLFPTYDKQEEWTKFQMELTYASFLGNNTEYTKYLKSLESRFKPNEAIVNRIKKHVNATDNAIDSIVSKAKNHRVVMINENHFLPNHRLLVSDVLEQLRDIGYRYLALEALASGQDSVLNQNNSYPTMETGFYTSEQQFANLIRKAKALGYEFVAYENTDPNKNRELGQAENLYNKTLKLNPDRKVIVLAGIDHILEQPTAGGKKWMATQFKNLYNIDPLTISQTHLNSYRTLSNTDYSLIPSGHFENERLHAVDYLMLNNKRIDPSNELGTFPYQNTTASTIQVALFYEHEILNNYDYHKKVPYFTTLLKAGDTYSLSVSKTGKSYLYTFDKTGERLDKRLIDRDGSEIKDLCF</sequence>